<sequence length="150" mass="17439">MVVADTQTETHSRHLKERVRFYRLTRKFVDEKEVPKEAQQIMYYSLAIGHHLGIVDCLQSEMDCHGEEYLAWIEGLPKDSEAYRKMEGFLKFGEITIFPEHIHMLALAFQKISPTTQSETSQRLTAGLIEILNAIHREPTMYLMIRGTVQ</sequence>
<accession>A0A1M4ZWS7</accession>
<proteinExistence type="predicted"/>
<evidence type="ECO:0000313" key="2">
    <source>
        <dbReference type="Proteomes" id="UP000184159"/>
    </source>
</evidence>
<dbReference type="Pfam" id="PF07450">
    <property type="entry name" value="HycH"/>
    <property type="match status" value="1"/>
</dbReference>
<reference evidence="2" key="1">
    <citation type="submission" date="2016-11" db="EMBL/GenBank/DDBJ databases">
        <authorList>
            <person name="Varghese N."/>
            <person name="Submissions S."/>
        </authorList>
    </citation>
    <scope>NUCLEOTIDE SEQUENCE [LARGE SCALE GENOMIC DNA]</scope>
    <source>
        <strain evidence="2">DSM 21264</strain>
    </source>
</reference>
<dbReference type="Proteomes" id="UP000184159">
    <property type="component" value="Unassembled WGS sequence"/>
</dbReference>
<dbReference type="NCBIfam" id="NF011664">
    <property type="entry name" value="PRK15084.1"/>
    <property type="match status" value="1"/>
</dbReference>
<organism evidence="1 2">
    <name type="scientific">Vibrio gazogenes DSM 21264 = NBRC 103151</name>
    <dbReference type="NCBI Taxonomy" id="1123492"/>
    <lineage>
        <taxon>Bacteria</taxon>
        <taxon>Pseudomonadati</taxon>
        <taxon>Pseudomonadota</taxon>
        <taxon>Gammaproteobacteria</taxon>
        <taxon>Vibrionales</taxon>
        <taxon>Vibrionaceae</taxon>
        <taxon>Vibrio</taxon>
    </lineage>
</organism>
<dbReference type="EMBL" id="FQUH01000007">
    <property type="protein sequence ID" value="SHF22404.1"/>
    <property type="molecule type" value="Genomic_DNA"/>
</dbReference>
<gene>
    <name evidence="1" type="ORF">SAMN02745781_01714</name>
</gene>
<evidence type="ECO:0000313" key="1">
    <source>
        <dbReference type="EMBL" id="SHF22404.1"/>
    </source>
</evidence>
<dbReference type="InterPro" id="IPR010005">
    <property type="entry name" value="Formate_DH_maturation_HycH"/>
</dbReference>
<keyword evidence="1" id="KW-0456">Lyase</keyword>
<keyword evidence="2" id="KW-1185">Reference proteome</keyword>
<dbReference type="GO" id="GO:0016829">
    <property type="term" value="F:lyase activity"/>
    <property type="evidence" value="ECO:0007669"/>
    <property type="project" value="UniProtKB-KW"/>
</dbReference>
<name>A0A1M4ZWS7_VIBGA</name>
<dbReference type="AlphaFoldDB" id="A0A1M4ZWS7"/>
<protein>
    <submittedName>
        <fullName evidence="1">Formate hydrogenlyase maturation protein HycH</fullName>
    </submittedName>
</protein>
<dbReference type="RefSeq" id="WP_021019737.1">
    <property type="nucleotide sequence ID" value="NZ_FQUH01000007.1"/>
</dbReference>